<evidence type="ECO:0000313" key="1">
    <source>
        <dbReference type="EMBL" id="NMH66096.1"/>
    </source>
</evidence>
<proteinExistence type="predicted"/>
<gene>
    <name evidence="1" type="ORF">HC757_13090</name>
</gene>
<sequence length="131" mass="13866">MSGNDYIIGKDIGRLQSQVAALQSDCHCGSSNHTKRQLSEHEQALQAKLCEVSSEIRGEFNRVIEKFGLGLQIAEFGLVANGNTMSTESICACCPGLGSGNASYRCCFVLGCDPCNVSISLPDHEEGPGPG</sequence>
<reference evidence="1" key="1">
    <citation type="submission" date="2020-04" db="EMBL/GenBank/DDBJ databases">
        <title>Description of Shewanella salipaludis sp. nov., isolated from a salt marsh.</title>
        <authorList>
            <person name="Park S."/>
            <person name="Yoon J.-H."/>
        </authorList>
    </citation>
    <scope>NUCLEOTIDE SEQUENCE</scope>
    <source>
        <strain evidence="1">SHSM-M6</strain>
    </source>
</reference>
<evidence type="ECO:0000313" key="2">
    <source>
        <dbReference type="Proteomes" id="UP000737113"/>
    </source>
</evidence>
<comment type="caution">
    <text evidence="1">The sequence shown here is derived from an EMBL/GenBank/DDBJ whole genome shotgun (WGS) entry which is preliminary data.</text>
</comment>
<organism evidence="1 2">
    <name type="scientific">Shewanella salipaludis</name>
    <dbReference type="NCBI Taxonomy" id="2723052"/>
    <lineage>
        <taxon>Bacteria</taxon>
        <taxon>Pseudomonadati</taxon>
        <taxon>Pseudomonadota</taxon>
        <taxon>Gammaproteobacteria</taxon>
        <taxon>Alteromonadales</taxon>
        <taxon>Shewanellaceae</taxon>
        <taxon>Shewanella</taxon>
    </lineage>
</organism>
<keyword evidence="2" id="KW-1185">Reference proteome</keyword>
<name>A0A972JNE6_9GAMM</name>
<dbReference type="AlphaFoldDB" id="A0A972JNE6"/>
<protein>
    <submittedName>
        <fullName evidence="1">Uncharacterized protein</fullName>
    </submittedName>
</protein>
<dbReference type="Proteomes" id="UP000737113">
    <property type="component" value="Unassembled WGS sequence"/>
</dbReference>
<dbReference type="EMBL" id="JAAXYH010000009">
    <property type="protein sequence ID" value="NMH66096.1"/>
    <property type="molecule type" value="Genomic_DNA"/>
</dbReference>
<dbReference type="RefSeq" id="WP_169564825.1">
    <property type="nucleotide sequence ID" value="NZ_JAAXYH010000009.1"/>
</dbReference>
<accession>A0A972JNE6</accession>